<comment type="catalytic activity">
    <reaction evidence="8">
        <text>D-tagatofuranose 6-phosphate + ATP = D-tagatofuranose 1,6-bisphosphate + ADP + H(+)</text>
        <dbReference type="Rhea" id="RHEA:12420"/>
        <dbReference type="ChEBI" id="CHEBI:15378"/>
        <dbReference type="ChEBI" id="CHEBI:30616"/>
        <dbReference type="ChEBI" id="CHEBI:58694"/>
        <dbReference type="ChEBI" id="CHEBI:58695"/>
        <dbReference type="ChEBI" id="CHEBI:456216"/>
        <dbReference type="EC" id="2.7.1.144"/>
    </reaction>
</comment>
<sequence length="305" mass="32883">MNYTITFNPAIDLVVQAQSIALGELNRVDQTAYVMGGKGINMSTILNELGSKTQATGFVGGFTGDYIKQQLNQANIDHHFINVQEPTRINVKIKAEEETEINAPGPNITSKDFDSLYQYLDSVVTEEDAIFLAGNAAPGLDESHYQAIAKLAQDKGAKFVLDSNKDLLTACLAYRPFLIKPNQHELSEIFGIEINTTKDIINYANQLQLRGAQNVLVSLGGAGSILLTPTVDIYQANVPQGTVINSVGAGDSMVAGFMAKYTESEDPALSLQQAAACGSATAFSVGIAKRDHIEDLKQQIKVVKL</sequence>
<dbReference type="OrthoDB" id="9801219at2"/>
<name>A0A2I1JW18_9LACT</name>
<comment type="similarity">
    <text evidence="8">Belongs to the carbohydrate kinase PfkB family. LacC subfamily.</text>
</comment>
<dbReference type="NCBIfam" id="TIGR03828">
    <property type="entry name" value="pfkB"/>
    <property type="match status" value="1"/>
</dbReference>
<protein>
    <recommendedName>
        <fullName evidence="8">Tagatose-6-phosphate kinase</fullName>
        <ecNumber evidence="8">2.7.1.144</ecNumber>
    </recommendedName>
</protein>
<comment type="caution">
    <text evidence="11">The sequence shown here is derived from an EMBL/GenBank/DDBJ whole genome shotgun (WGS) entry which is preliminary data.</text>
</comment>
<dbReference type="AlphaFoldDB" id="A0A2I1JW18"/>
<dbReference type="GO" id="GO:0005524">
    <property type="term" value="F:ATP binding"/>
    <property type="evidence" value="ECO:0007669"/>
    <property type="project" value="UniProtKB-UniRule"/>
</dbReference>
<evidence type="ECO:0000256" key="1">
    <source>
        <dbReference type="ARBA" id="ARBA00005380"/>
    </source>
</evidence>
<dbReference type="GO" id="GO:0008662">
    <property type="term" value="F:1-phosphofructokinase activity"/>
    <property type="evidence" value="ECO:0007669"/>
    <property type="project" value="UniProtKB-UniRule"/>
</dbReference>
<evidence type="ECO:0000256" key="7">
    <source>
        <dbReference type="ARBA" id="ARBA00047745"/>
    </source>
</evidence>
<dbReference type="PIRSF" id="PIRSF000535">
    <property type="entry name" value="1PFK/6PFK/LacC"/>
    <property type="match status" value="1"/>
</dbReference>
<evidence type="ECO:0000256" key="9">
    <source>
        <dbReference type="RuleBase" id="RU369061"/>
    </source>
</evidence>
<dbReference type="EC" id="2.7.1.144" evidence="8"/>
<keyword evidence="5 9" id="KW-0418">Kinase</keyword>
<dbReference type="PROSITE" id="PS00584">
    <property type="entry name" value="PFKB_KINASES_2"/>
    <property type="match status" value="1"/>
</dbReference>
<dbReference type="InterPro" id="IPR011611">
    <property type="entry name" value="PfkB_dom"/>
</dbReference>
<proteinExistence type="inferred from homology"/>
<dbReference type="EMBL" id="PKHE01000024">
    <property type="protein sequence ID" value="PKY87571.1"/>
    <property type="molecule type" value="Genomic_DNA"/>
</dbReference>
<dbReference type="GO" id="GO:2001059">
    <property type="term" value="P:D-tagatose 6-phosphate catabolic process"/>
    <property type="evidence" value="ECO:0007669"/>
    <property type="project" value="UniProtKB-UniPathway"/>
</dbReference>
<keyword evidence="4 8" id="KW-0547">Nucleotide-binding</keyword>
<comment type="similarity">
    <text evidence="1">Belongs to the carbohydrate kinase pfkB family.</text>
</comment>
<evidence type="ECO:0000256" key="2">
    <source>
        <dbReference type="ARBA" id="ARBA00022679"/>
    </source>
</evidence>
<evidence type="ECO:0000256" key="5">
    <source>
        <dbReference type="ARBA" id="ARBA00022777"/>
    </source>
</evidence>
<dbReference type="GO" id="GO:0016052">
    <property type="term" value="P:carbohydrate catabolic process"/>
    <property type="evidence" value="ECO:0007669"/>
    <property type="project" value="UniProtKB-ARBA"/>
</dbReference>
<dbReference type="Gene3D" id="3.40.1190.20">
    <property type="match status" value="1"/>
</dbReference>
<comment type="function">
    <text evidence="9">Catalyzes the ATP-dependent phosphorylation of fructose-l-phosphate to fructose-l,6-bisphosphate.</text>
</comment>
<accession>A0A2I1JW18</accession>
<keyword evidence="2 8" id="KW-0808">Transferase</keyword>
<dbReference type="UniPathway" id="UPA00704">
    <property type="reaction ID" value="UER00715"/>
</dbReference>
<dbReference type="PANTHER" id="PTHR46566">
    <property type="entry name" value="1-PHOSPHOFRUCTOKINASE-RELATED"/>
    <property type="match status" value="1"/>
</dbReference>
<dbReference type="PANTHER" id="PTHR46566:SF1">
    <property type="entry name" value="1-PHOSPHOFRUCTOKINASE"/>
    <property type="match status" value="1"/>
</dbReference>
<dbReference type="InterPro" id="IPR002173">
    <property type="entry name" value="Carboh/pur_kinase_PfkB_CS"/>
</dbReference>
<evidence type="ECO:0000256" key="4">
    <source>
        <dbReference type="ARBA" id="ARBA00022741"/>
    </source>
</evidence>
<evidence type="ECO:0000259" key="10">
    <source>
        <dbReference type="Pfam" id="PF00294"/>
    </source>
</evidence>
<evidence type="ECO:0000256" key="6">
    <source>
        <dbReference type="ARBA" id="ARBA00022840"/>
    </source>
</evidence>
<dbReference type="GO" id="GO:0044281">
    <property type="term" value="P:small molecule metabolic process"/>
    <property type="evidence" value="ECO:0007669"/>
    <property type="project" value="UniProtKB-ARBA"/>
</dbReference>
<dbReference type="GO" id="GO:0009024">
    <property type="term" value="F:tagatose-6-phosphate kinase activity"/>
    <property type="evidence" value="ECO:0007669"/>
    <property type="project" value="UniProtKB-EC"/>
</dbReference>
<dbReference type="FunFam" id="3.40.1190.20:FF:000001">
    <property type="entry name" value="Phosphofructokinase"/>
    <property type="match status" value="1"/>
</dbReference>
<dbReference type="InterPro" id="IPR017583">
    <property type="entry name" value="Tagatose/fructose_Pkinase"/>
</dbReference>
<dbReference type="SUPFAM" id="SSF53613">
    <property type="entry name" value="Ribokinase-like"/>
    <property type="match status" value="1"/>
</dbReference>
<dbReference type="PROSITE" id="PS00583">
    <property type="entry name" value="PFKB_KINASES_1"/>
    <property type="match status" value="1"/>
</dbReference>
<evidence type="ECO:0000313" key="12">
    <source>
        <dbReference type="Proteomes" id="UP000234384"/>
    </source>
</evidence>
<feature type="domain" description="Carbohydrate kinase PfkB" evidence="10">
    <location>
        <begin position="10"/>
        <end position="286"/>
    </location>
</feature>
<dbReference type="GO" id="GO:0005829">
    <property type="term" value="C:cytosol"/>
    <property type="evidence" value="ECO:0007669"/>
    <property type="project" value="TreeGrafter"/>
</dbReference>
<dbReference type="GO" id="GO:0005988">
    <property type="term" value="P:lactose metabolic process"/>
    <property type="evidence" value="ECO:0007669"/>
    <property type="project" value="UniProtKB-KW"/>
</dbReference>
<dbReference type="Pfam" id="PF00294">
    <property type="entry name" value="PfkB"/>
    <property type="match status" value="1"/>
</dbReference>
<keyword evidence="3 8" id="KW-0423">Lactose metabolism</keyword>
<organism evidence="11 12">
    <name type="scientific">Falseniella ignava</name>
    <dbReference type="NCBI Taxonomy" id="137730"/>
    <lineage>
        <taxon>Bacteria</taxon>
        <taxon>Bacillati</taxon>
        <taxon>Bacillota</taxon>
        <taxon>Bacilli</taxon>
        <taxon>Lactobacillales</taxon>
        <taxon>Aerococcaceae</taxon>
        <taxon>Falseniella</taxon>
    </lineage>
</organism>
<comment type="pathway">
    <text evidence="8">Carbohydrate metabolism; D-tagatose 6-phosphate degradation; D-glyceraldehyde 3-phosphate and glycerone phosphate from D-tagatose 6-phosphate: step 1/2.</text>
</comment>
<dbReference type="Proteomes" id="UP000234384">
    <property type="component" value="Unassembled WGS sequence"/>
</dbReference>
<comment type="catalytic activity">
    <reaction evidence="7 9">
        <text>beta-D-fructose 1-phosphate + ATP = beta-D-fructose 1,6-bisphosphate + ADP + H(+)</text>
        <dbReference type="Rhea" id="RHEA:14213"/>
        <dbReference type="ChEBI" id="CHEBI:15378"/>
        <dbReference type="ChEBI" id="CHEBI:30616"/>
        <dbReference type="ChEBI" id="CHEBI:32966"/>
        <dbReference type="ChEBI" id="CHEBI:138881"/>
        <dbReference type="ChEBI" id="CHEBI:456216"/>
        <dbReference type="EC" id="2.7.1.56"/>
    </reaction>
</comment>
<dbReference type="RefSeq" id="WP_101954695.1">
    <property type="nucleotide sequence ID" value="NZ_PKHE01000024.1"/>
</dbReference>
<keyword evidence="6 8" id="KW-0067">ATP-binding</keyword>
<evidence type="ECO:0000256" key="8">
    <source>
        <dbReference type="PIRNR" id="PIRNR000535"/>
    </source>
</evidence>
<reference evidence="11 12" key="1">
    <citation type="submission" date="2017-12" db="EMBL/GenBank/DDBJ databases">
        <title>Phylogenetic diversity of female urinary microbiome.</title>
        <authorList>
            <person name="Thomas-White K."/>
            <person name="Wolfe A.J."/>
        </authorList>
    </citation>
    <scope>NUCLEOTIDE SEQUENCE [LARGE SCALE GENOMIC DNA]</scope>
    <source>
        <strain evidence="11 12">UMB0898</strain>
    </source>
</reference>
<evidence type="ECO:0000256" key="3">
    <source>
        <dbReference type="ARBA" id="ARBA00022736"/>
    </source>
</evidence>
<gene>
    <name evidence="11" type="primary">pfkB</name>
    <name evidence="11" type="ORF">CYJ57_07090</name>
</gene>
<dbReference type="InterPro" id="IPR022463">
    <property type="entry name" value="1-PFruKinase"/>
</dbReference>
<dbReference type="NCBIfam" id="TIGR03168">
    <property type="entry name" value="1-PFK"/>
    <property type="match status" value="1"/>
</dbReference>
<evidence type="ECO:0000313" key="11">
    <source>
        <dbReference type="EMBL" id="PKY87571.1"/>
    </source>
</evidence>
<dbReference type="CDD" id="cd01164">
    <property type="entry name" value="FruK_PfkB_like"/>
    <property type="match status" value="1"/>
</dbReference>
<dbReference type="InterPro" id="IPR029056">
    <property type="entry name" value="Ribokinase-like"/>
</dbReference>